<accession>A0A1F7J9J7</accession>
<feature type="transmembrane region" description="Helical" evidence="1">
    <location>
        <begin position="6"/>
        <end position="28"/>
    </location>
</feature>
<name>A0A1F7J9J7_9BACT</name>
<feature type="transmembrane region" description="Helical" evidence="1">
    <location>
        <begin position="48"/>
        <end position="69"/>
    </location>
</feature>
<keyword evidence="1" id="KW-0472">Membrane</keyword>
<keyword evidence="1" id="KW-1133">Transmembrane helix</keyword>
<gene>
    <name evidence="2" type="ORF">A3B02_00595</name>
</gene>
<evidence type="ECO:0000313" key="3">
    <source>
        <dbReference type="Proteomes" id="UP000178914"/>
    </source>
</evidence>
<evidence type="ECO:0000313" key="2">
    <source>
        <dbReference type="EMBL" id="OGK52267.1"/>
    </source>
</evidence>
<organism evidence="2 3">
    <name type="scientific">Candidatus Roizmanbacteria bacterium RIFCSPLOWO2_01_FULL_42_14</name>
    <dbReference type="NCBI Taxonomy" id="1802068"/>
    <lineage>
        <taxon>Bacteria</taxon>
        <taxon>Candidatus Roizmaniibacteriota</taxon>
    </lineage>
</organism>
<keyword evidence="1" id="KW-0812">Transmembrane</keyword>
<dbReference type="EMBL" id="MGAS01000010">
    <property type="protein sequence ID" value="OGK52267.1"/>
    <property type="molecule type" value="Genomic_DNA"/>
</dbReference>
<dbReference type="Proteomes" id="UP000178914">
    <property type="component" value="Unassembled WGS sequence"/>
</dbReference>
<evidence type="ECO:0000256" key="1">
    <source>
        <dbReference type="SAM" id="Phobius"/>
    </source>
</evidence>
<comment type="caution">
    <text evidence="2">The sequence shown here is derived from an EMBL/GenBank/DDBJ whole genome shotgun (WGS) entry which is preliminary data.</text>
</comment>
<protein>
    <submittedName>
        <fullName evidence="2">Uncharacterized protein</fullName>
    </submittedName>
</protein>
<proteinExistence type="predicted"/>
<feature type="transmembrane region" description="Helical" evidence="1">
    <location>
        <begin position="81"/>
        <end position="101"/>
    </location>
</feature>
<reference evidence="2 3" key="1">
    <citation type="journal article" date="2016" name="Nat. Commun.">
        <title>Thousands of microbial genomes shed light on interconnected biogeochemical processes in an aquifer system.</title>
        <authorList>
            <person name="Anantharaman K."/>
            <person name="Brown C.T."/>
            <person name="Hug L.A."/>
            <person name="Sharon I."/>
            <person name="Castelle C.J."/>
            <person name="Probst A.J."/>
            <person name="Thomas B.C."/>
            <person name="Singh A."/>
            <person name="Wilkins M.J."/>
            <person name="Karaoz U."/>
            <person name="Brodie E.L."/>
            <person name="Williams K.H."/>
            <person name="Hubbard S.S."/>
            <person name="Banfield J.F."/>
        </authorList>
    </citation>
    <scope>NUCLEOTIDE SEQUENCE [LARGE SCALE GENOMIC DNA]</scope>
</reference>
<dbReference type="AlphaFoldDB" id="A0A1F7J9J7"/>
<sequence length="111" mass="12176">MFPSTSFYSTALMAATFFVFATSFVLIVTAVLSAKSMGGRLGMGLKKIAAGAIVHAGLFFFMLLLQYGWETILNPVQIQMLYVGVSLTGSGFLIAGFYEIYKISKELKLFY</sequence>